<dbReference type="Pfam" id="PF24750">
    <property type="entry name" value="b-prop_At3g26010-like"/>
    <property type="match status" value="1"/>
</dbReference>
<dbReference type="AlphaFoldDB" id="A0A6D2HEX8"/>
<reference evidence="2" key="1">
    <citation type="submission" date="2020-01" db="EMBL/GenBank/DDBJ databases">
        <authorList>
            <person name="Mishra B."/>
        </authorList>
    </citation>
    <scope>NUCLEOTIDE SEQUENCE [LARGE SCALE GENOMIC DNA]</scope>
</reference>
<proteinExistence type="predicted"/>
<protein>
    <recommendedName>
        <fullName evidence="1">F-box protein At3g26010-like beta-propeller domain-containing protein</fullName>
    </recommendedName>
</protein>
<gene>
    <name evidence="2" type="ORF">MERR_LOCUS1602</name>
</gene>
<feature type="domain" description="F-box protein At3g26010-like beta-propeller" evidence="1">
    <location>
        <begin position="49"/>
        <end position="203"/>
    </location>
</feature>
<dbReference type="OrthoDB" id="674184at2759"/>
<evidence type="ECO:0000313" key="2">
    <source>
        <dbReference type="EMBL" id="CAA7014368.1"/>
    </source>
</evidence>
<dbReference type="EMBL" id="CACVBM020000110">
    <property type="protein sequence ID" value="CAA7014368.1"/>
    <property type="molecule type" value="Genomic_DNA"/>
</dbReference>
<evidence type="ECO:0000259" key="1">
    <source>
        <dbReference type="Pfam" id="PF24750"/>
    </source>
</evidence>
<organism evidence="2 3">
    <name type="scientific">Microthlaspi erraticum</name>
    <dbReference type="NCBI Taxonomy" id="1685480"/>
    <lineage>
        <taxon>Eukaryota</taxon>
        <taxon>Viridiplantae</taxon>
        <taxon>Streptophyta</taxon>
        <taxon>Embryophyta</taxon>
        <taxon>Tracheophyta</taxon>
        <taxon>Spermatophyta</taxon>
        <taxon>Magnoliopsida</taxon>
        <taxon>eudicotyledons</taxon>
        <taxon>Gunneridae</taxon>
        <taxon>Pentapetalae</taxon>
        <taxon>rosids</taxon>
        <taxon>malvids</taxon>
        <taxon>Brassicales</taxon>
        <taxon>Brassicaceae</taxon>
        <taxon>Coluteocarpeae</taxon>
        <taxon>Microthlaspi</taxon>
    </lineage>
</organism>
<comment type="caution">
    <text evidence="2">The sequence shown here is derived from an EMBL/GenBank/DDBJ whole genome shotgun (WGS) entry which is preliminary data.</text>
</comment>
<dbReference type="InterPro" id="IPR056592">
    <property type="entry name" value="Beta-prop_At3g26010-like"/>
</dbReference>
<keyword evidence="3" id="KW-1185">Reference proteome</keyword>
<sequence length="256" mass="29284">MMIRYYLGNPVLPQWIQLPLPPSPPREEHSPFRDGFCDSGLVTRMHSRWSVTHVSCPGLGVSLPSTSIPISLNGKLHWLGYHGRIIVHDFFSHKAQVLAISLPANLHRARGFCKSKMISTTSQGYYVIIDAELINRYNVRVWRLKRDSRSWEKAWEVNLARVGLGCSCVPMAINFFDIHDIYLWDLEHKRFVACNLRTLAKSYGARKVGTQIDSSFENAFETVYKEDTFCLESRSLLLQFVPSLQVLPTILVGHRP</sequence>
<accession>A0A6D2HEX8</accession>
<evidence type="ECO:0000313" key="3">
    <source>
        <dbReference type="Proteomes" id="UP000467841"/>
    </source>
</evidence>
<name>A0A6D2HEX8_9BRAS</name>
<dbReference type="Proteomes" id="UP000467841">
    <property type="component" value="Unassembled WGS sequence"/>
</dbReference>